<dbReference type="EMBL" id="PDLM01000006">
    <property type="protein sequence ID" value="RDW74779.1"/>
    <property type="molecule type" value="Genomic_DNA"/>
</dbReference>
<dbReference type="OrthoDB" id="3553147at2759"/>
<proteinExistence type="predicted"/>
<sequence>MSSLTYEYAPLREDNDEIRVITILPAKANAEMRLLISECRLRSDFHRQYEALSYAWGPTDNLVHIFVGSTGNTILPVTQNLAVALHHLRYDQEPRIFWIDAISINQSNLHERSLQVLKMGDIYANAAKVVVWLGPSADNSPLAFDIFNAVKLSSYEDSKLPVDMRTIRALAKLLSRPWFERLWVWQEIHLAKPNAILICGTNTVTWKSFCDCICQISKMATKAAPLDLTLDLPLKAALVLCSTRKNDALKALVYRTRNAKCADSRDRVYALLSLLKESERRLIRPDYSLPSREVYQTLFLRFALERKTLDLLIDCNLRTEECGHPTWVPDWSRPNQYCRILNANASGQSVCDAQYIENMILRVTGVKFGIIRTAKKASLSCGRSVKGVLEEMGKLAPSDDCPPDKGYPGGTYTMLEAFCRTVCSNEFWESYTNNDARLPGFYEFTQYPSISQWAEALSRGFQFLHEKHLYLNHIINMLNSRSLFITEDNYIGIGPGNLRPGDEVCILLGCPSPMILRPIGEAQYKVVGESYVQGLMNSEGLLGPLPSQYRAAQKNHQTSRYYWVYKESIEGAGTVKCYYHYEDPRLEALPAGWQRKRNKPGNSDSFFCYQEKGGGEAFGDPRLLPTALRARGIALRSFDLF</sequence>
<accession>A0A3D8RL71</accession>
<evidence type="ECO:0000313" key="2">
    <source>
        <dbReference type="EMBL" id="RDW74779.1"/>
    </source>
</evidence>
<evidence type="ECO:0000259" key="1">
    <source>
        <dbReference type="Pfam" id="PF06985"/>
    </source>
</evidence>
<gene>
    <name evidence="2" type="ORF">BP6252_05921</name>
</gene>
<name>A0A3D8RL71_9HELO</name>
<dbReference type="Proteomes" id="UP000256645">
    <property type="component" value="Unassembled WGS sequence"/>
</dbReference>
<dbReference type="AlphaFoldDB" id="A0A3D8RL71"/>
<dbReference type="STRING" id="1849047.A0A3D8RL71"/>
<keyword evidence="3" id="KW-1185">Reference proteome</keyword>
<comment type="caution">
    <text evidence="2">The sequence shown here is derived from an EMBL/GenBank/DDBJ whole genome shotgun (WGS) entry which is preliminary data.</text>
</comment>
<evidence type="ECO:0000313" key="3">
    <source>
        <dbReference type="Proteomes" id="UP000256645"/>
    </source>
</evidence>
<dbReference type="Pfam" id="PF26639">
    <property type="entry name" value="Het-6_barrel"/>
    <property type="match status" value="1"/>
</dbReference>
<dbReference type="InterPro" id="IPR010730">
    <property type="entry name" value="HET"/>
</dbReference>
<dbReference type="PANTHER" id="PTHR24148">
    <property type="entry name" value="ANKYRIN REPEAT DOMAIN-CONTAINING PROTEIN 39 HOMOLOG-RELATED"/>
    <property type="match status" value="1"/>
</dbReference>
<dbReference type="Pfam" id="PF06985">
    <property type="entry name" value="HET"/>
    <property type="match status" value="1"/>
</dbReference>
<reference evidence="2 3" key="1">
    <citation type="journal article" date="2018" name="IMA Fungus">
        <title>IMA Genome-F 9: Draft genome sequence of Annulohypoxylon stygium, Aspergillus mulundensis, Berkeleyomyces basicola (syn. Thielaviopsis basicola), Ceratocystis smalleyi, two Cercospora beticola strains, Coleophoma cylindrospora, Fusarium fracticaudum, Phialophora cf. hyalina, and Morchella septimelata.</title>
        <authorList>
            <person name="Wingfield B.D."/>
            <person name="Bills G.F."/>
            <person name="Dong Y."/>
            <person name="Huang W."/>
            <person name="Nel W.J."/>
            <person name="Swalarsk-Parry B.S."/>
            <person name="Vaghefi N."/>
            <person name="Wilken P.M."/>
            <person name="An Z."/>
            <person name="de Beer Z.W."/>
            <person name="De Vos L."/>
            <person name="Chen L."/>
            <person name="Duong T.A."/>
            <person name="Gao Y."/>
            <person name="Hammerbacher A."/>
            <person name="Kikkert J.R."/>
            <person name="Li Y."/>
            <person name="Li H."/>
            <person name="Li K."/>
            <person name="Li Q."/>
            <person name="Liu X."/>
            <person name="Ma X."/>
            <person name="Naidoo K."/>
            <person name="Pethybridge S.J."/>
            <person name="Sun J."/>
            <person name="Steenkamp E.T."/>
            <person name="van der Nest M.A."/>
            <person name="van Wyk S."/>
            <person name="Wingfield M.J."/>
            <person name="Xiong C."/>
            <person name="Yue Q."/>
            <person name="Zhang X."/>
        </authorList>
    </citation>
    <scope>NUCLEOTIDE SEQUENCE [LARGE SCALE GENOMIC DNA]</scope>
    <source>
        <strain evidence="2 3">BP6252</strain>
    </source>
</reference>
<feature type="domain" description="Heterokaryon incompatibility" evidence="1">
    <location>
        <begin position="49"/>
        <end position="187"/>
    </location>
</feature>
<dbReference type="InterPro" id="IPR052895">
    <property type="entry name" value="HetReg/Transcr_Mod"/>
</dbReference>
<dbReference type="PANTHER" id="PTHR24148:SF64">
    <property type="entry name" value="HETEROKARYON INCOMPATIBILITY DOMAIN-CONTAINING PROTEIN"/>
    <property type="match status" value="1"/>
</dbReference>
<organism evidence="2 3">
    <name type="scientific">Coleophoma cylindrospora</name>
    <dbReference type="NCBI Taxonomy" id="1849047"/>
    <lineage>
        <taxon>Eukaryota</taxon>
        <taxon>Fungi</taxon>
        <taxon>Dikarya</taxon>
        <taxon>Ascomycota</taxon>
        <taxon>Pezizomycotina</taxon>
        <taxon>Leotiomycetes</taxon>
        <taxon>Helotiales</taxon>
        <taxon>Dermateaceae</taxon>
        <taxon>Coleophoma</taxon>
    </lineage>
</organism>
<protein>
    <recommendedName>
        <fullName evidence="1">Heterokaryon incompatibility domain-containing protein</fullName>
    </recommendedName>
</protein>